<reference evidence="2" key="1">
    <citation type="journal article" date="2015" name="MBio">
        <title>Genome-resolved metagenomic analysis reveals roles for candidate phyla and other microbial community members in biogeochemical transformations in oil reservoirs.</title>
        <authorList>
            <person name="Hu P."/>
            <person name="Tom L."/>
            <person name="Singh A."/>
            <person name="Thomas B.C."/>
            <person name="Baker B.J."/>
            <person name="Piceno Y.M."/>
            <person name="Andersen G.L."/>
            <person name="Banfield J.F."/>
        </authorList>
    </citation>
    <scope>NUCLEOTIDE SEQUENCE [LARGE SCALE GENOMIC DNA]</scope>
    <source>
        <strain evidence="1">62_101</strain>
        <strain evidence="2">63_41</strain>
    </source>
</reference>
<organism evidence="2 4">
    <name type="scientific">Methanoculleus marisnigri</name>
    <dbReference type="NCBI Taxonomy" id="2198"/>
    <lineage>
        <taxon>Archaea</taxon>
        <taxon>Methanobacteriati</taxon>
        <taxon>Methanobacteriota</taxon>
        <taxon>Stenosarchaea group</taxon>
        <taxon>Methanomicrobia</taxon>
        <taxon>Methanomicrobiales</taxon>
        <taxon>Methanomicrobiaceae</taxon>
        <taxon>Methanoculleus</taxon>
    </lineage>
</organism>
<dbReference type="PATRIC" id="fig|2198.3.peg.1428"/>
<protein>
    <submittedName>
        <fullName evidence="2">Uncharacterized protein</fullName>
    </submittedName>
</protein>
<evidence type="ECO:0000313" key="2">
    <source>
        <dbReference type="EMBL" id="KUL05681.1"/>
    </source>
</evidence>
<evidence type="ECO:0000313" key="1">
    <source>
        <dbReference type="EMBL" id="KUK63942.1"/>
    </source>
</evidence>
<dbReference type="EMBL" id="LGHE01000002">
    <property type="protein sequence ID" value="KUL05681.1"/>
    <property type="molecule type" value="Genomic_DNA"/>
</dbReference>
<evidence type="ECO:0000313" key="4">
    <source>
        <dbReference type="Proteomes" id="UP000054598"/>
    </source>
</evidence>
<dbReference type="Proteomes" id="UP000054598">
    <property type="component" value="Unassembled WGS sequence"/>
</dbReference>
<reference evidence="3 4" key="2">
    <citation type="journal article" date="2015" name="MBio">
        <title>Genome-Resolved Metagenomic Analysis Reveals Roles for Candidate Phyla and Other Microbial Community Members in Biogeochemical Transformations in Oil Reservoirs.</title>
        <authorList>
            <person name="Hu P."/>
            <person name="Tom L."/>
            <person name="Singh A."/>
            <person name="Thomas B.C."/>
            <person name="Baker B.J."/>
            <person name="Piceno Y.M."/>
            <person name="Andersen G.L."/>
            <person name="Banfield J.F."/>
        </authorList>
    </citation>
    <scope>NUCLEOTIDE SEQUENCE [LARGE SCALE GENOMIC DNA]</scope>
</reference>
<dbReference type="Proteomes" id="UP000054323">
    <property type="component" value="Unassembled WGS sequence"/>
</dbReference>
<name>A0A101J2A0_9EURY</name>
<proteinExistence type="predicted"/>
<dbReference type="EMBL" id="LGGD01000001">
    <property type="protein sequence ID" value="KUK63942.1"/>
    <property type="molecule type" value="Genomic_DNA"/>
</dbReference>
<comment type="caution">
    <text evidence="2">The sequence shown here is derived from an EMBL/GenBank/DDBJ whole genome shotgun (WGS) entry which is preliminary data.</text>
</comment>
<sequence length="192" mass="20650">MRPAPDRTTPFLRLVPAVAAAALVAVLLLLPGAGEIATPPGVAYDPGRETLTVTLSPEDVSGDYRRHAAEIDRIMERSGAVSVVVLNLCMTEPEMQQFLDAAGRNRGALAILPDDDRIERLQRLEINWLDESNPYETNTKIYEGEALKRKIREFLASPAPVPDDRDGDAPSTSAVHTVIPLVASAGSIAKGS</sequence>
<evidence type="ECO:0000313" key="3">
    <source>
        <dbReference type="Proteomes" id="UP000054323"/>
    </source>
</evidence>
<accession>A0A101J2A0</accession>
<dbReference type="AlphaFoldDB" id="A0A101J2A0"/>
<gene>
    <name evidence="1" type="ORF">XD82_0014</name>
    <name evidence="2" type="ORF">XE10_0041</name>
</gene>